<reference evidence="2 5" key="2">
    <citation type="submission" date="2019-07" db="EMBL/GenBank/DDBJ databases">
        <title>Whole genome shotgun sequence of Myxococcus fulvus NBRC 100333.</title>
        <authorList>
            <person name="Hosoyama A."/>
            <person name="Uohara A."/>
            <person name="Ohji S."/>
            <person name="Ichikawa N."/>
        </authorList>
    </citation>
    <scope>NUCLEOTIDE SEQUENCE [LARGE SCALE GENOMIC DNA]</scope>
    <source>
        <strain evidence="2 5">NBRC 100333</strain>
    </source>
</reference>
<feature type="region of interest" description="Disordered" evidence="1">
    <location>
        <begin position="27"/>
        <end position="75"/>
    </location>
</feature>
<evidence type="ECO:0000313" key="4">
    <source>
        <dbReference type="Proteomes" id="UP000183760"/>
    </source>
</evidence>
<evidence type="ECO:0000313" key="3">
    <source>
        <dbReference type="EMBL" id="SEU39398.1"/>
    </source>
</evidence>
<keyword evidence="4" id="KW-1185">Reference proteome</keyword>
<name>A0A511TAP9_MYXFU</name>
<evidence type="ECO:0000256" key="1">
    <source>
        <dbReference type="SAM" id="MobiDB-lite"/>
    </source>
</evidence>
<dbReference type="OrthoDB" id="5378776at2"/>
<comment type="caution">
    <text evidence="2">The sequence shown here is derived from an EMBL/GenBank/DDBJ whole genome shotgun (WGS) entry which is preliminary data.</text>
</comment>
<dbReference type="InterPro" id="IPR015943">
    <property type="entry name" value="WD40/YVTN_repeat-like_dom_sf"/>
</dbReference>
<evidence type="ECO:0000313" key="5">
    <source>
        <dbReference type="Proteomes" id="UP000321514"/>
    </source>
</evidence>
<dbReference type="Gene3D" id="2.130.10.10">
    <property type="entry name" value="YVTN repeat-like/Quinoprotein amine dehydrogenase"/>
    <property type="match status" value="1"/>
</dbReference>
<dbReference type="InterPro" id="IPR013211">
    <property type="entry name" value="LVIVD"/>
</dbReference>
<dbReference type="SUPFAM" id="SSF63825">
    <property type="entry name" value="YWTD domain"/>
    <property type="match status" value="1"/>
</dbReference>
<protein>
    <submittedName>
        <fullName evidence="3">Uncharacterized conserved protein</fullName>
    </submittedName>
</protein>
<dbReference type="Proteomes" id="UP000321514">
    <property type="component" value="Unassembled WGS sequence"/>
</dbReference>
<organism evidence="2 5">
    <name type="scientific">Myxococcus fulvus</name>
    <dbReference type="NCBI Taxonomy" id="33"/>
    <lineage>
        <taxon>Bacteria</taxon>
        <taxon>Pseudomonadati</taxon>
        <taxon>Myxococcota</taxon>
        <taxon>Myxococcia</taxon>
        <taxon>Myxococcales</taxon>
        <taxon>Cystobacterineae</taxon>
        <taxon>Myxococcaceae</taxon>
        <taxon>Myxococcus</taxon>
    </lineage>
</organism>
<dbReference type="RefSeq" id="WP_074958650.1">
    <property type="nucleotide sequence ID" value="NZ_BJXR01000044.1"/>
</dbReference>
<dbReference type="EMBL" id="FOIB01000014">
    <property type="protein sequence ID" value="SEU39398.1"/>
    <property type="molecule type" value="Genomic_DNA"/>
</dbReference>
<dbReference type="Pfam" id="PF08309">
    <property type="entry name" value="LVIVD"/>
    <property type="match status" value="3"/>
</dbReference>
<proteinExistence type="predicted"/>
<evidence type="ECO:0000313" key="2">
    <source>
        <dbReference type="EMBL" id="GEN11177.1"/>
    </source>
</evidence>
<gene>
    <name evidence="2" type="ORF">MFU01_62140</name>
    <name evidence="3" type="ORF">SAMN05443572_11427</name>
</gene>
<accession>A0A511TAP9</accession>
<dbReference type="EMBL" id="BJXR01000044">
    <property type="protein sequence ID" value="GEN11177.1"/>
    <property type="molecule type" value="Genomic_DNA"/>
</dbReference>
<dbReference type="Proteomes" id="UP000183760">
    <property type="component" value="Unassembled WGS sequence"/>
</dbReference>
<reference evidence="3 4" key="1">
    <citation type="submission" date="2016-10" db="EMBL/GenBank/DDBJ databases">
        <authorList>
            <person name="Varghese N."/>
            <person name="Submissions S."/>
        </authorList>
    </citation>
    <scope>NUCLEOTIDE SEQUENCE [LARGE SCALE GENOMIC DNA]</scope>
    <source>
        <strain evidence="3 4">DSM 16525</strain>
    </source>
</reference>
<sequence length="552" mass="59382">MTHPPRSHRILTSLCVLTLALCSGCDDDDKSRRAAPPDASESPQDDAGTPDAGTPWDGTATPLEERGNWVDPGRSSACDFDTADASTSPCQEPSRFDVSSCDPTALAALDPQGIYMVDLRTERTLTDGGTLATGTFTSFRLSEDGTQDTMMGQPLLTRDTRDGGFSLVSRTVTNTTTTLRGCNTLAPDRITGCFARCFGAGAIQKGTFTAHRVAKWSGEPESSGGLTLLSETHVATGEPVDVYVARSHAYVVSMRRLGRNGGLSVYDVSDPHHPVFKTSISLPQDNLWNAAWAHGDALYIASADSGTVVYDISNPASPSFVRNLPSGTYGVHTLLVDGQRLYAMAPESGTFVYDVTNPLDPVLLTLISLPEPLSLAGPHDAFAYQGRLYISNANGGYSIMDVTDLEDVRHLGQFVHGNKAFAHHSAVGTFSGRTIAFEGGEGPGAHLRVLDVTDPAHIVKIGEVRKRNVTSIHNLILRGQTLYVAWYQEGLRVFDVSNPTSPRQVAHHNTYRETDPERTDSPFTGAYGVRVPGDGHVYVVDSSRGLLIFDEP</sequence>
<dbReference type="AlphaFoldDB" id="A0A511TAP9"/>
<dbReference type="STRING" id="1334629.MFUL124B02_42570"/>